<dbReference type="Gene3D" id="2.60.40.3140">
    <property type="match status" value="1"/>
</dbReference>
<protein>
    <recommendedName>
        <fullName evidence="2">PI-PLC Y-box domain-containing protein</fullName>
    </recommendedName>
</protein>
<dbReference type="GO" id="GO:0035556">
    <property type="term" value="P:intracellular signal transduction"/>
    <property type="evidence" value="ECO:0007669"/>
    <property type="project" value="InterPro"/>
</dbReference>
<accession>A0A1B1SA45</accession>
<keyword evidence="4" id="KW-1185">Reference proteome</keyword>
<dbReference type="GeneID" id="65536772"/>
<dbReference type="InterPro" id="IPR001711">
    <property type="entry name" value="PLipase_C_Pinositol-sp_Y"/>
</dbReference>
<gene>
    <name evidence="3" type="ORF">A4V02_07865</name>
</gene>
<evidence type="ECO:0000256" key="1">
    <source>
        <dbReference type="SAM" id="SignalP"/>
    </source>
</evidence>
<dbReference type="RefSeq" id="WP_084274040.1">
    <property type="nucleotide sequence ID" value="NZ_CAJTAP010000022.1"/>
</dbReference>
<feature type="chain" id="PRO_5011977809" description="PI-PLC Y-box domain-containing protein" evidence="1">
    <location>
        <begin position="21"/>
        <end position="737"/>
    </location>
</feature>
<dbReference type="STRING" id="1796646.A4V02_07865"/>
<dbReference type="PROSITE" id="PS50008">
    <property type="entry name" value="PIPLC_Y_DOMAIN"/>
    <property type="match status" value="1"/>
</dbReference>
<name>A0A1B1SA45_9BACT</name>
<keyword evidence="1" id="KW-0732">Signal</keyword>
<feature type="signal peptide" evidence="1">
    <location>
        <begin position="1"/>
        <end position="20"/>
    </location>
</feature>
<evidence type="ECO:0000313" key="4">
    <source>
        <dbReference type="Proteomes" id="UP000186351"/>
    </source>
</evidence>
<dbReference type="OrthoDB" id="1153981at2"/>
<dbReference type="GO" id="GO:0006629">
    <property type="term" value="P:lipid metabolic process"/>
    <property type="evidence" value="ECO:0007669"/>
    <property type="project" value="InterPro"/>
</dbReference>
<sequence>MRKQFVLFTFLLLGIVAMHADSMAEYRAFADTVRADVYSMDLPAFKVRDIPEKYRNESAVYKAIYENFDAKKKTGVGVRPGPMMLPTISRRARIEAGHLTRMLIHINDKAALEKYSEFDFGIDNKKNYFEGYEKNRHVMGARLIKTDNRIVDIDTSDFVEVEEGKTGENKRRKLAIPGLEVGDDIDVFFYTETRMQNVHPDPLTFYLKESAPILNYRIHCVIDDNLTAQYRILNGAPDFDVTRDDDGNYVLDLEIADISAKEPRLWYNQSQQSPQIKMYLFNRRNSSDFTPKSARFDGMQCNPPAEWIIGDRWDQDDWWLENGAVAGNLVMKNYLKDGHKIAKDIGKMVKDGRISVREGADYLYNLLCYLYIGNLARLNAHDFALQYNSLLKAHKFPIEAGLSSVPDQEPLYDVINLNNTIFFTSLQGDSSRYYFPPKNGIYSPSDMIPGANGRVAMMWRKPKERKKVPDGDNYFRLPATTLAKNRNITYVDAVIDGSVIDINRKEIHTGAAKRHAFPILSEEDVNEGYRKYLSRYGHTVSVKENKKRAAERMERYADGRKEQKEDFKNEIREYHGEYPSEFVDGKVTSLGINPDSTALVYELSYKMDNLVKRAGNNVILSLGKLFCDQLELLPSDRERDVDAYFGTPREYVTRISVDIPSGYTVNESSLSGLNRLILNESGAFSANTTLVSPDKLQVDIIKRYNKGVLPVSEWPEMLSVLDMASEWNNVSILLEKK</sequence>
<dbReference type="AlphaFoldDB" id="A0A1B1SA45"/>
<accession>A0A1Z2XIM1</accession>
<dbReference type="KEGG" id="pary:A4V02_07865"/>
<evidence type="ECO:0000313" key="3">
    <source>
        <dbReference type="EMBL" id="ANU63651.2"/>
    </source>
</evidence>
<dbReference type="Proteomes" id="UP000186351">
    <property type="component" value="Chromosome"/>
</dbReference>
<organism evidence="3 4">
    <name type="scientific">Muribaculum intestinale</name>
    <dbReference type="NCBI Taxonomy" id="1796646"/>
    <lineage>
        <taxon>Bacteria</taxon>
        <taxon>Pseudomonadati</taxon>
        <taxon>Bacteroidota</taxon>
        <taxon>Bacteroidia</taxon>
        <taxon>Bacteroidales</taxon>
        <taxon>Muribaculaceae</taxon>
        <taxon>Muribaculum</taxon>
    </lineage>
</organism>
<feature type="domain" description="PI-PLC Y-box" evidence="2">
    <location>
        <begin position="259"/>
        <end position="310"/>
    </location>
</feature>
<dbReference type="EMBL" id="CP015402">
    <property type="protein sequence ID" value="ANU63651.2"/>
    <property type="molecule type" value="Genomic_DNA"/>
</dbReference>
<proteinExistence type="predicted"/>
<reference evidence="4" key="1">
    <citation type="submission" date="2016-04" db="EMBL/GenBank/DDBJ databases">
        <title>Complete Genome Sequences of Twelve Strains of a Stable Defined Moderately Diverse Mouse Microbiota 2 (sDMDMm2).</title>
        <authorList>
            <person name="Uchimura Y."/>
            <person name="Wyss M."/>
            <person name="Brugiroux S."/>
            <person name="Limenitakis J.P."/>
            <person name="Stecher B."/>
            <person name="McCoy K.D."/>
            <person name="Macpherson A.J."/>
        </authorList>
    </citation>
    <scope>NUCLEOTIDE SEQUENCE [LARGE SCALE GENOMIC DNA]</scope>
    <source>
        <strain evidence="4">YL27</strain>
    </source>
</reference>
<evidence type="ECO:0000259" key="2">
    <source>
        <dbReference type="PROSITE" id="PS50008"/>
    </source>
</evidence>
<dbReference type="GO" id="GO:0004435">
    <property type="term" value="F:phosphatidylinositol-4,5-bisphosphate phospholipase C activity"/>
    <property type="evidence" value="ECO:0007669"/>
    <property type="project" value="InterPro"/>
</dbReference>